<dbReference type="AlphaFoldDB" id="A0A7S1PHC0"/>
<dbReference type="Gene3D" id="1.10.287.1490">
    <property type="match status" value="1"/>
</dbReference>
<sequence>MENPTKESPPPLSKEALKTPKRPRSGTPSAHPHSKTAAHEHATTLAYSLPPKQQEPHIFPHEIRQTVHTNSSDIDKPSSLHKHSHEAPLSRSMPPKSAGRHASLAQPRHQSPKPARSQTVHFQSISPPSPARTSSHTPILPHSPHSSTLPHGTTDIQLDDINSLRSTVRDLKHEIEKRKRGEETLQELNVQLRERLEEFKMQNSQNVDRAFHEVSQHRRELDALRREFKEKTFELERSKTKTAELERTLEILRDTPNRGDLIDQLRETREEKERLQEQLLTSQRNPLSSHSLFGVNVADGDPEEFLQTVAQIVASNPSAPSLDMDVVKFFAENPQAEHLRRRCAVSRQREQLRFAWRTWKRANVYAKRAKQLQPVRERSLMKQTFSKWRKELRSRMTIKTKMEHARLHHEHCLLRKTFNVWRSYRIQSLEMMHVMEHEADNMNRQLVLKHAYGAWKQWMEEYVYAFRQKVAAFRDYHYRRLLVNMFYRWKERYQQRLEMHRKENRVVEHYNYRVVKQTFQAWREYSRFKMHVQIQKQQADVFHDKLLMKKTLRILAKTAQNNQRTKSAHIRAYDFLFHSLRRKYFNALKENARQSKRRRQLQQKANHFVLKKYFSFWARHTRRTVRDRRIELVADELYQRRTKQMCHQLFFQWRQSALKKRRLSNILIHSEERLNQIKKKFFFSTWRTRYSQKLHSVISQMDQSVRHLQSESVSFSSTKKDFELHNLTLVQKLHDLSGDISKQKVTISDQNSQINRLETELNDAAMIEQSLRGEITSLREQNNDFRDEIDTLKTQLVRYADVSPESLESVLEKQNAQEQIAALKQSVSTKNREIDRLKSMLSTFEGGDSQQKHKLRDAFDMIAQLRSALEEKDEEILNFKTHMEQNNTLVHDWRRRVEKEEHETLKKNETIRSLNQKLRDAKERSKMYNDSARDKDEEIEKMKFEMDLLASSQDVDERDGSERQHEDEENEEHGATSEDAADKSIPTPNRAGAVSSPAVRFDDDQELRDTILAQSMPARFQQPRRQRSSSDEDDNLQSPSRDASQLPSKLLSPYSSISSFPAATSRRVPDTTVYSATESTQMETSGDEHDDYDDEIKKLTSSIMSGLDRD</sequence>
<feature type="compositionally biased region" description="Polar residues" evidence="2">
    <location>
        <begin position="116"/>
        <end position="137"/>
    </location>
</feature>
<dbReference type="PANTHER" id="PTHR23159:SF31">
    <property type="entry name" value="CENTROSOME-ASSOCIATED PROTEIN CEP250 ISOFORM X1"/>
    <property type="match status" value="1"/>
</dbReference>
<accession>A0A7S1PHC0</accession>
<feature type="coiled-coil region" evidence="1">
    <location>
        <begin position="740"/>
        <end position="875"/>
    </location>
</feature>
<feature type="coiled-coil region" evidence="1">
    <location>
        <begin position="171"/>
        <end position="285"/>
    </location>
</feature>
<feature type="compositionally biased region" description="Basic and acidic residues" evidence="2">
    <location>
        <begin position="917"/>
        <end position="939"/>
    </location>
</feature>
<feature type="region of interest" description="Disordered" evidence="2">
    <location>
        <begin position="951"/>
        <end position="1094"/>
    </location>
</feature>
<gene>
    <name evidence="3" type="ORF">PCOS0759_LOCUS5260</name>
</gene>
<dbReference type="CDD" id="cd22541">
    <property type="entry name" value="SP5_N"/>
    <property type="match status" value="1"/>
</dbReference>
<feature type="region of interest" description="Disordered" evidence="2">
    <location>
        <begin position="900"/>
        <end position="939"/>
    </location>
</feature>
<feature type="compositionally biased region" description="Basic and acidic residues" evidence="2">
    <location>
        <begin position="900"/>
        <end position="910"/>
    </location>
</feature>
<feature type="compositionally biased region" description="Polar residues" evidence="2">
    <location>
        <begin position="144"/>
        <end position="155"/>
    </location>
</feature>
<protein>
    <recommendedName>
        <fullName evidence="4">Sfi1 spindle body domain-containing protein</fullName>
    </recommendedName>
</protein>
<feature type="compositionally biased region" description="Low complexity" evidence="2">
    <location>
        <begin position="1044"/>
        <end position="1061"/>
    </location>
</feature>
<organism evidence="3">
    <name type="scientific">Percolomonas cosmopolitus</name>
    <dbReference type="NCBI Taxonomy" id="63605"/>
    <lineage>
        <taxon>Eukaryota</taxon>
        <taxon>Discoba</taxon>
        <taxon>Heterolobosea</taxon>
        <taxon>Tetramitia</taxon>
        <taxon>Eutetramitia</taxon>
        <taxon>Percolomonadidae</taxon>
        <taxon>Percolomonas</taxon>
    </lineage>
</organism>
<name>A0A7S1PHC0_9EUKA</name>
<proteinExistence type="predicted"/>
<feature type="compositionally biased region" description="Basic and acidic residues" evidence="2">
    <location>
        <begin position="958"/>
        <end position="982"/>
    </location>
</feature>
<evidence type="ECO:0000256" key="2">
    <source>
        <dbReference type="SAM" id="MobiDB-lite"/>
    </source>
</evidence>
<feature type="compositionally biased region" description="Basic and acidic residues" evidence="2">
    <location>
        <begin position="54"/>
        <end position="65"/>
    </location>
</feature>
<keyword evidence="1" id="KW-0175">Coiled coil</keyword>
<evidence type="ECO:0000313" key="3">
    <source>
        <dbReference type="EMBL" id="CAD9082020.1"/>
    </source>
</evidence>
<feature type="compositionally biased region" description="Polar residues" evidence="2">
    <location>
        <begin position="1072"/>
        <end position="1084"/>
    </location>
</feature>
<feature type="region of interest" description="Disordered" evidence="2">
    <location>
        <begin position="1"/>
        <end position="155"/>
    </location>
</feature>
<reference evidence="3" key="1">
    <citation type="submission" date="2021-01" db="EMBL/GenBank/DDBJ databases">
        <authorList>
            <person name="Corre E."/>
            <person name="Pelletier E."/>
            <person name="Niang G."/>
            <person name="Scheremetjew M."/>
            <person name="Finn R."/>
            <person name="Kale V."/>
            <person name="Holt S."/>
            <person name="Cochrane G."/>
            <person name="Meng A."/>
            <person name="Brown T."/>
            <person name="Cohen L."/>
        </authorList>
    </citation>
    <scope>NUCLEOTIDE SEQUENCE</scope>
    <source>
        <strain evidence="3">WS</strain>
    </source>
</reference>
<evidence type="ECO:0008006" key="4">
    <source>
        <dbReference type="Google" id="ProtNLM"/>
    </source>
</evidence>
<evidence type="ECO:0000256" key="1">
    <source>
        <dbReference type="SAM" id="Coils"/>
    </source>
</evidence>
<dbReference type="PANTHER" id="PTHR23159">
    <property type="entry name" value="CENTROSOMAL PROTEIN 2"/>
    <property type="match status" value="1"/>
</dbReference>
<dbReference type="EMBL" id="HBGD01006342">
    <property type="protein sequence ID" value="CAD9082020.1"/>
    <property type="molecule type" value="Transcribed_RNA"/>
</dbReference>